<gene>
    <name evidence="1" type="ORF">METZ01_LOCUS29382</name>
</gene>
<name>A0A381QC33_9ZZZZ</name>
<dbReference type="GO" id="GO:0016811">
    <property type="term" value="F:hydrolase activity, acting on carbon-nitrogen (but not peptide) bonds, in linear amides"/>
    <property type="evidence" value="ECO:0007669"/>
    <property type="project" value="InterPro"/>
</dbReference>
<accession>A0A381QC33</accession>
<protein>
    <recommendedName>
        <fullName evidence="2">Amidase</fullName>
    </recommendedName>
</protein>
<dbReference type="InterPro" id="IPR004304">
    <property type="entry name" value="FmdA_AmdA"/>
</dbReference>
<evidence type="ECO:0000313" key="1">
    <source>
        <dbReference type="EMBL" id="SUZ76528.1"/>
    </source>
</evidence>
<organism evidence="1">
    <name type="scientific">marine metagenome</name>
    <dbReference type="NCBI Taxonomy" id="408172"/>
    <lineage>
        <taxon>unclassified sequences</taxon>
        <taxon>metagenomes</taxon>
        <taxon>ecological metagenomes</taxon>
    </lineage>
</organism>
<dbReference type="Gene3D" id="2.60.120.580">
    <property type="entry name" value="Acetamidase/Formamidase-like domains"/>
    <property type="match status" value="1"/>
</dbReference>
<dbReference type="EMBL" id="UINC01001282">
    <property type="protein sequence ID" value="SUZ76528.1"/>
    <property type="molecule type" value="Genomic_DNA"/>
</dbReference>
<dbReference type="PANTHER" id="PTHR31891">
    <property type="entry name" value="FORMAMIDASE C869.04-RELATED"/>
    <property type="match status" value="1"/>
</dbReference>
<dbReference type="SUPFAM" id="SSF141130">
    <property type="entry name" value="Acetamidase/Formamidase-like"/>
    <property type="match status" value="1"/>
</dbReference>
<evidence type="ECO:0008006" key="2">
    <source>
        <dbReference type="Google" id="ProtNLM"/>
    </source>
</evidence>
<dbReference type="Gene3D" id="2.40.10.120">
    <property type="match status" value="1"/>
</dbReference>
<reference evidence="1" key="1">
    <citation type="submission" date="2018-05" db="EMBL/GenBank/DDBJ databases">
        <authorList>
            <person name="Lanie J.A."/>
            <person name="Ng W.-L."/>
            <person name="Kazmierczak K.M."/>
            <person name="Andrzejewski T.M."/>
            <person name="Davidsen T.M."/>
            <person name="Wayne K.J."/>
            <person name="Tettelin H."/>
            <person name="Glass J.I."/>
            <person name="Rusch D."/>
            <person name="Podicherti R."/>
            <person name="Tsui H.-C.T."/>
            <person name="Winkler M.E."/>
        </authorList>
    </citation>
    <scope>NUCLEOTIDE SEQUENCE</scope>
</reference>
<sequence>MKLHCKTVAWTTIALLFSVLSDAVGAQPQSDHFVPSRPETLSWGWFPIDKPPILTVTSGDTVFVDTLSHAGSTQRAHPVESLGELGVEASEILQDVIDFWDSRDGRPREGRSGHVITGPIAIAGAEPGDTLEVQVLDLTTRAAYGINNTGPTSGVFARNYPGTRPSDPQRDIENARHLYRTVTVDGREMALFSDDIRVPLAPFMGIMAVAPDPVLGQPGVEVPGVQASRPPGAFGGNLDIKDLTVGSTLYLPIFHAGALFYVGDPHAAQGDGEVSGTAIEQSLSGRFRLVLRKDMPLSMPRIETDAHYILMGIDLDLDRALQQAVDEVVSFLVEEKGLTPTKAVSLASIAVDFQVAEAVDLTQLVTGKIPKSIFR</sequence>
<proteinExistence type="predicted"/>
<dbReference type="Gene3D" id="3.10.28.20">
    <property type="entry name" value="Acetamidase/Formamidase-like domains"/>
    <property type="match status" value="1"/>
</dbReference>
<dbReference type="AlphaFoldDB" id="A0A381QC33"/>
<dbReference type="PANTHER" id="PTHR31891:SF1">
    <property type="entry name" value="FORMAMIDASE C869.04-RELATED"/>
    <property type="match status" value="1"/>
</dbReference>
<dbReference type="Pfam" id="PF03069">
    <property type="entry name" value="FmdA_AmdA"/>
    <property type="match status" value="2"/>
</dbReference>